<dbReference type="SMART" id="SM00055">
    <property type="entry name" value="FCH"/>
    <property type="match status" value="1"/>
</dbReference>
<dbReference type="Proteomes" id="UP000007799">
    <property type="component" value="Unassembled WGS sequence"/>
</dbReference>
<dbReference type="InterPro" id="IPR001060">
    <property type="entry name" value="FCH_dom"/>
</dbReference>
<keyword evidence="1 3" id="KW-0728">SH3 domain</keyword>
<keyword evidence="2 4" id="KW-0175">Coiled coil</keyword>
<dbReference type="EMBL" id="GL832957">
    <property type="protein sequence ID" value="EGD78957.1"/>
    <property type="molecule type" value="Genomic_DNA"/>
</dbReference>
<dbReference type="InterPro" id="IPR001452">
    <property type="entry name" value="SH3_domain"/>
</dbReference>
<dbReference type="Gene3D" id="6.10.140.470">
    <property type="match status" value="1"/>
</dbReference>
<dbReference type="Pfam" id="PF00611">
    <property type="entry name" value="FCH"/>
    <property type="match status" value="1"/>
</dbReference>
<dbReference type="eggNOG" id="KOG3565">
    <property type="taxonomic scope" value="Eukaryota"/>
</dbReference>
<gene>
    <name evidence="9" type="ORF">PTSG_01931</name>
</gene>
<dbReference type="OrthoDB" id="8783038at2759"/>
<reference evidence="9" key="1">
    <citation type="submission" date="2009-08" db="EMBL/GenBank/DDBJ databases">
        <title>Annotation of Salpingoeca rosetta.</title>
        <authorList>
            <consortium name="The Broad Institute Genome Sequencing Platform"/>
            <person name="Russ C."/>
            <person name="Cuomo C."/>
            <person name="Burger G."/>
            <person name="Gray M.W."/>
            <person name="Holland P.W.H."/>
            <person name="King N."/>
            <person name="Lang F.B.F."/>
            <person name="Roger A.J."/>
            <person name="Ruiz-Trillo I."/>
            <person name="Young S.K."/>
            <person name="Zeng Q."/>
            <person name="Gargeya S."/>
            <person name="Alvarado L."/>
            <person name="Berlin A."/>
            <person name="Chapman S.B."/>
            <person name="Chen Z."/>
            <person name="Freedman E."/>
            <person name="Gellesch M."/>
            <person name="Goldberg J."/>
            <person name="Griggs A."/>
            <person name="Gujja S."/>
            <person name="Heilman E."/>
            <person name="Heiman D."/>
            <person name="Howarth C."/>
            <person name="Mehta T."/>
            <person name="Neiman D."/>
            <person name="Pearson M."/>
            <person name="Roberts A."/>
            <person name="Saif S."/>
            <person name="Shea T."/>
            <person name="Shenoy N."/>
            <person name="Sisk P."/>
            <person name="Stolte C."/>
            <person name="Sykes S."/>
            <person name="White J."/>
            <person name="Yandava C."/>
            <person name="Haas B."/>
            <person name="Nusbaum C."/>
            <person name="Birren B."/>
        </authorList>
    </citation>
    <scope>NUCLEOTIDE SEQUENCE [LARGE SCALE GENOMIC DNA]</scope>
    <source>
        <strain evidence="9">ATCC 50818</strain>
    </source>
</reference>
<evidence type="ECO:0000256" key="3">
    <source>
        <dbReference type="PROSITE-ProRule" id="PRU00192"/>
    </source>
</evidence>
<dbReference type="InterPro" id="IPR057870">
    <property type="entry name" value="HR1_TOCA"/>
</dbReference>
<evidence type="ECO:0000256" key="6">
    <source>
        <dbReference type="SAM" id="MobiDB-lite"/>
    </source>
</evidence>
<feature type="compositionally biased region" description="Polar residues" evidence="6">
    <location>
        <begin position="439"/>
        <end position="455"/>
    </location>
</feature>
<dbReference type="GeneID" id="16078508"/>
<keyword evidence="10" id="KW-1185">Reference proteome</keyword>
<dbReference type="KEGG" id="sre:PTSG_01931"/>
<evidence type="ECO:0000256" key="5">
    <source>
        <dbReference type="SAM" id="Coils"/>
    </source>
</evidence>
<feature type="compositionally biased region" description="Acidic residues" evidence="6">
    <location>
        <begin position="471"/>
        <end position="489"/>
    </location>
</feature>
<dbReference type="OMA" id="YADGWWE"/>
<dbReference type="SUPFAM" id="SSF103657">
    <property type="entry name" value="BAR/IMD domain-like"/>
    <property type="match status" value="1"/>
</dbReference>
<dbReference type="PROSITE" id="PS50002">
    <property type="entry name" value="SH3"/>
    <property type="match status" value="1"/>
</dbReference>
<evidence type="ECO:0008006" key="11">
    <source>
        <dbReference type="Google" id="ProtNLM"/>
    </source>
</evidence>
<dbReference type="PANTHER" id="PTHR15735">
    <property type="entry name" value="FCH AND DOUBLE SH3 DOMAINS PROTEIN"/>
    <property type="match status" value="1"/>
</dbReference>
<evidence type="ECO:0000256" key="1">
    <source>
        <dbReference type="ARBA" id="ARBA00022443"/>
    </source>
</evidence>
<dbReference type="FunCoup" id="F2TZD3">
    <property type="interactions" value="1760"/>
</dbReference>
<dbReference type="Gene3D" id="2.30.30.40">
    <property type="entry name" value="SH3 Domains"/>
    <property type="match status" value="1"/>
</dbReference>
<dbReference type="PANTHER" id="PTHR15735:SF12">
    <property type="entry name" value="CDC42-INTERACTING PROTEIN 4, ISOFORM B"/>
    <property type="match status" value="1"/>
</dbReference>
<sequence>MGWGDQLWDQDAEVFAHVDKGADFLLRCKAFMQARSHLELAFARDLEKLVEKFKLDSSKPDIADDHSTLQVAWNTVLTETTHIAKQHEDMAEKFVAECADPLQELATEHKSGRKKAASDLAAAKKRLADVQSRYDSARKLYDKAYREYTDVSNKLKKLGEVGTNSKSKVDKLRHEKNRLHHETDATKGEYNLLRDELSKAQMSFYNQEQADILNSLEAQTHSRTKAHTNVLRTYAQIHEKALPVIGQCIAGMVESLDAVSANDDTELLANNYRTGNPMQTEVAEHDPSAGTAAPASTLQKMNARRVMRPKIFKSSRKKTAVREDFGHLPPEQRRKAILKKVSELQEEHTRVSKSMGAMSKTIEVYRQQPQFGDERALAKAQKEVDEYTKKQEQVAGELYKFQLYLCALQGTEPPTPPVGYKSEGSSTSLGDGADAISMASMSATSQQDRSLSVASRQHMQQQQQHHHGDTDASDEEDDYEDADDFEHGDDYGFEEQQQQQQAAEPQQPPTIAIGVALYPFPGANDGEMPVAEGERVHVLEDDGSGWARVFKNGQQGYVPRAYLRFEDATA</sequence>
<evidence type="ECO:0000256" key="2">
    <source>
        <dbReference type="ARBA" id="ARBA00023054"/>
    </source>
</evidence>
<organism evidence="10">
    <name type="scientific">Salpingoeca rosetta (strain ATCC 50818 / BSB-021)</name>
    <dbReference type="NCBI Taxonomy" id="946362"/>
    <lineage>
        <taxon>Eukaryota</taxon>
        <taxon>Choanoflagellata</taxon>
        <taxon>Craspedida</taxon>
        <taxon>Salpingoecidae</taxon>
        <taxon>Salpingoeca</taxon>
    </lineage>
</organism>
<name>F2TZD3_SALR5</name>
<evidence type="ECO:0000259" key="7">
    <source>
        <dbReference type="PROSITE" id="PS50002"/>
    </source>
</evidence>
<feature type="coiled-coil region" evidence="5">
    <location>
        <begin position="113"/>
        <end position="147"/>
    </location>
</feature>
<protein>
    <recommendedName>
        <fullName evidence="11">SH3 domain-containing protein</fullName>
    </recommendedName>
</protein>
<evidence type="ECO:0000259" key="8">
    <source>
        <dbReference type="PROSITE" id="PS51741"/>
    </source>
</evidence>
<dbReference type="PROSITE" id="PS51741">
    <property type="entry name" value="F_BAR"/>
    <property type="match status" value="1"/>
</dbReference>
<proteinExistence type="predicted"/>
<feature type="region of interest" description="Disordered" evidence="6">
    <location>
        <begin position="413"/>
        <end position="489"/>
    </location>
</feature>
<evidence type="ECO:0000313" key="9">
    <source>
        <dbReference type="EMBL" id="EGD78957.1"/>
    </source>
</evidence>
<dbReference type="SUPFAM" id="SSF50044">
    <property type="entry name" value="SH3-domain"/>
    <property type="match status" value="1"/>
</dbReference>
<dbReference type="Pfam" id="PF25610">
    <property type="entry name" value="HR1_TOCA"/>
    <property type="match status" value="1"/>
</dbReference>
<accession>F2TZD3</accession>
<evidence type="ECO:0000256" key="4">
    <source>
        <dbReference type="PROSITE-ProRule" id="PRU01077"/>
    </source>
</evidence>
<feature type="domain" description="F-BAR" evidence="8">
    <location>
        <begin position="1"/>
        <end position="264"/>
    </location>
</feature>
<dbReference type="CDD" id="cd11911">
    <property type="entry name" value="SH3_CIP4-like"/>
    <property type="match status" value="1"/>
</dbReference>
<dbReference type="RefSeq" id="XP_004997913.1">
    <property type="nucleotide sequence ID" value="XM_004997856.1"/>
</dbReference>
<dbReference type="Pfam" id="PF14604">
    <property type="entry name" value="SH3_9"/>
    <property type="match status" value="1"/>
</dbReference>
<feature type="domain" description="SH3" evidence="7">
    <location>
        <begin position="509"/>
        <end position="568"/>
    </location>
</feature>
<dbReference type="InParanoid" id="F2TZD3"/>
<dbReference type="STRING" id="946362.F2TZD3"/>
<dbReference type="InterPro" id="IPR027267">
    <property type="entry name" value="AH/BAR_dom_sf"/>
</dbReference>
<dbReference type="SMART" id="SM00326">
    <property type="entry name" value="SH3"/>
    <property type="match status" value="1"/>
</dbReference>
<evidence type="ECO:0000313" key="10">
    <source>
        <dbReference type="Proteomes" id="UP000007799"/>
    </source>
</evidence>
<dbReference type="AlphaFoldDB" id="F2TZD3"/>
<dbReference type="CDD" id="cd11619">
    <property type="entry name" value="HR1_CIP4-like"/>
    <property type="match status" value="1"/>
</dbReference>
<dbReference type="InterPro" id="IPR031160">
    <property type="entry name" value="F_BAR_dom"/>
</dbReference>
<dbReference type="InterPro" id="IPR036028">
    <property type="entry name" value="SH3-like_dom_sf"/>
</dbReference>
<dbReference type="Gene3D" id="1.20.1270.60">
    <property type="entry name" value="Arfaptin homology (AH) domain/BAR domain"/>
    <property type="match status" value="1"/>
</dbReference>